<evidence type="ECO:0000313" key="3">
    <source>
        <dbReference type="EMBL" id="KAJ7615342.1"/>
    </source>
</evidence>
<keyword evidence="2" id="KW-0732">Signal</keyword>
<protein>
    <submittedName>
        <fullName evidence="3">Uncharacterized protein</fullName>
    </submittedName>
</protein>
<keyword evidence="4" id="KW-1185">Reference proteome</keyword>
<dbReference type="EMBL" id="JARKIF010000024">
    <property type="protein sequence ID" value="KAJ7615342.1"/>
    <property type="molecule type" value="Genomic_DNA"/>
</dbReference>
<organism evidence="3 4">
    <name type="scientific">Roridomyces roridus</name>
    <dbReference type="NCBI Taxonomy" id="1738132"/>
    <lineage>
        <taxon>Eukaryota</taxon>
        <taxon>Fungi</taxon>
        <taxon>Dikarya</taxon>
        <taxon>Basidiomycota</taxon>
        <taxon>Agaricomycotina</taxon>
        <taxon>Agaricomycetes</taxon>
        <taxon>Agaricomycetidae</taxon>
        <taxon>Agaricales</taxon>
        <taxon>Marasmiineae</taxon>
        <taxon>Mycenaceae</taxon>
        <taxon>Roridomyces</taxon>
    </lineage>
</organism>
<feature type="signal peptide" evidence="2">
    <location>
        <begin position="1"/>
        <end position="22"/>
    </location>
</feature>
<dbReference type="AlphaFoldDB" id="A0AAD7BA39"/>
<gene>
    <name evidence="3" type="ORF">FB45DRAFT_801789</name>
</gene>
<sequence>MSFALSFPFFFLLSALTPLVASVAEVSLPGLTLHSQATSFSTFDLANDLTPAKSTLSSLAVVPAACADYQGPSSECTTGNMSATAVTFEDCGSAFTVCRCSDADMSMTDGIDRLARVPVGLRRFVGSVMLMNGHGQTDAYTNLSTGDIHMFGVTQMDTWVHEATHSFDYAVPSAAQSNSAAWESALTDDSCASDDYSLTNRAEDFAQLSVLKVYMLLHSGVLPQPFKSACMENQLAFISSLPVYSDTTSLFGNTCEIPDGAQGVRHSTPPAVLDESRVFRTVAFDAPLPSKTSSSASKISTGMHGLGLVLVSTAIAVFSGWSLGM</sequence>
<keyword evidence="1" id="KW-0472">Membrane</keyword>
<accession>A0AAD7BA39</accession>
<comment type="caution">
    <text evidence="3">The sequence shown here is derived from an EMBL/GenBank/DDBJ whole genome shotgun (WGS) entry which is preliminary data.</text>
</comment>
<evidence type="ECO:0000313" key="4">
    <source>
        <dbReference type="Proteomes" id="UP001221142"/>
    </source>
</evidence>
<feature type="chain" id="PRO_5042192132" evidence="2">
    <location>
        <begin position="23"/>
        <end position="325"/>
    </location>
</feature>
<evidence type="ECO:0000256" key="1">
    <source>
        <dbReference type="SAM" id="Phobius"/>
    </source>
</evidence>
<proteinExistence type="predicted"/>
<dbReference type="Proteomes" id="UP001221142">
    <property type="component" value="Unassembled WGS sequence"/>
</dbReference>
<keyword evidence="1" id="KW-1133">Transmembrane helix</keyword>
<keyword evidence="1" id="KW-0812">Transmembrane</keyword>
<evidence type="ECO:0000256" key="2">
    <source>
        <dbReference type="SAM" id="SignalP"/>
    </source>
</evidence>
<reference evidence="3" key="1">
    <citation type="submission" date="2023-03" db="EMBL/GenBank/DDBJ databases">
        <title>Massive genome expansion in bonnet fungi (Mycena s.s.) driven by repeated elements and novel gene families across ecological guilds.</title>
        <authorList>
            <consortium name="Lawrence Berkeley National Laboratory"/>
            <person name="Harder C.B."/>
            <person name="Miyauchi S."/>
            <person name="Viragh M."/>
            <person name="Kuo A."/>
            <person name="Thoen E."/>
            <person name="Andreopoulos B."/>
            <person name="Lu D."/>
            <person name="Skrede I."/>
            <person name="Drula E."/>
            <person name="Henrissat B."/>
            <person name="Morin E."/>
            <person name="Kohler A."/>
            <person name="Barry K."/>
            <person name="LaButti K."/>
            <person name="Morin E."/>
            <person name="Salamov A."/>
            <person name="Lipzen A."/>
            <person name="Mereny Z."/>
            <person name="Hegedus B."/>
            <person name="Baldrian P."/>
            <person name="Stursova M."/>
            <person name="Weitz H."/>
            <person name="Taylor A."/>
            <person name="Grigoriev I.V."/>
            <person name="Nagy L.G."/>
            <person name="Martin F."/>
            <person name="Kauserud H."/>
        </authorList>
    </citation>
    <scope>NUCLEOTIDE SEQUENCE</scope>
    <source>
        <strain evidence="3">9284</strain>
    </source>
</reference>
<name>A0AAD7BA39_9AGAR</name>
<feature type="transmembrane region" description="Helical" evidence="1">
    <location>
        <begin position="303"/>
        <end position="323"/>
    </location>
</feature>
<dbReference type="SUPFAM" id="SSF55486">
    <property type="entry name" value="Metalloproteases ('zincins'), catalytic domain"/>
    <property type="match status" value="1"/>
</dbReference>